<name>A0A059CT58_EUCGR</name>
<dbReference type="AlphaFoldDB" id="A0A059CT58"/>
<gene>
    <name evidence="1" type="ORF">EUGRSUZ_C03010</name>
</gene>
<proteinExistence type="predicted"/>
<protein>
    <submittedName>
        <fullName evidence="1">Uncharacterized protein</fullName>
    </submittedName>
</protein>
<organism evidence="1">
    <name type="scientific">Eucalyptus grandis</name>
    <name type="common">Flooded gum</name>
    <dbReference type="NCBI Taxonomy" id="71139"/>
    <lineage>
        <taxon>Eukaryota</taxon>
        <taxon>Viridiplantae</taxon>
        <taxon>Streptophyta</taxon>
        <taxon>Embryophyta</taxon>
        <taxon>Tracheophyta</taxon>
        <taxon>Spermatophyta</taxon>
        <taxon>Magnoliopsida</taxon>
        <taxon>eudicotyledons</taxon>
        <taxon>Gunneridae</taxon>
        <taxon>Pentapetalae</taxon>
        <taxon>rosids</taxon>
        <taxon>malvids</taxon>
        <taxon>Myrtales</taxon>
        <taxon>Myrtaceae</taxon>
        <taxon>Myrtoideae</taxon>
        <taxon>Eucalypteae</taxon>
        <taxon>Eucalyptus</taxon>
    </lineage>
</organism>
<evidence type="ECO:0000313" key="1">
    <source>
        <dbReference type="EMBL" id="KCW81648.1"/>
    </source>
</evidence>
<dbReference type="EMBL" id="KK198755">
    <property type="protein sequence ID" value="KCW81648.1"/>
    <property type="molecule type" value="Genomic_DNA"/>
</dbReference>
<dbReference type="InParanoid" id="A0A059CT58"/>
<sequence length="167" mass="18214">MLISHSRGSSSQLSLSHAHNSLLRSPAGHTWPPSFPLAPVSCSARYGPTGRGNPIDSHGSYECNRITQTPLPSATVRLKKSKPAAQPVSVSLRHKHKHVEATLRKTLSQADLPWPPPLHAQSGSTQIPTYSSPASCSWVLQWAHFYFFSFGGFDSGTCTEGTRRPWS</sequence>
<dbReference type="Gramene" id="KCW81648">
    <property type="protein sequence ID" value="KCW81648"/>
    <property type="gene ID" value="EUGRSUZ_C03010"/>
</dbReference>
<accession>A0A059CT58</accession>
<reference evidence="1" key="1">
    <citation type="submission" date="2013-07" db="EMBL/GenBank/DDBJ databases">
        <title>The genome of Eucalyptus grandis.</title>
        <authorList>
            <person name="Schmutz J."/>
            <person name="Hayes R."/>
            <person name="Myburg A."/>
            <person name="Tuskan G."/>
            <person name="Grattapaglia D."/>
            <person name="Rokhsar D.S."/>
        </authorList>
    </citation>
    <scope>NUCLEOTIDE SEQUENCE</scope>
    <source>
        <tissue evidence="1">Leaf extractions</tissue>
    </source>
</reference>